<feature type="transmembrane region" description="Helical" evidence="5">
    <location>
        <begin position="447"/>
        <end position="468"/>
    </location>
</feature>
<dbReference type="EMBL" id="CP003587">
    <property type="protein sequence ID" value="AGY57206.1"/>
    <property type="molecule type" value="Genomic_DNA"/>
</dbReference>
<feature type="transmembrane region" description="Helical" evidence="5">
    <location>
        <begin position="376"/>
        <end position="395"/>
    </location>
</feature>
<dbReference type="KEGG" id="glj:GKIL_0960"/>
<dbReference type="GO" id="GO:0045454">
    <property type="term" value="P:cell redox homeostasis"/>
    <property type="evidence" value="ECO:0007669"/>
    <property type="project" value="TreeGrafter"/>
</dbReference>
<evidence type="ECO:0000256" key="2">
    <source>
        <dbReference type="ARBA" id="ARBA00022692"/>
    </source>
</evidence>
<feature type="transmembrane region" description="Helical" evidence="5">
    <location>
        <begin position="547"/>
        <end position="566"/>
    </location>
</feature>
<dbReference type="Gene3D" id="3.40.30.10">
    <property type="entry name" value="Glutaredoxin"/>
    <property type="match status" value="1"/>
</dbReference>
<feature type="domain" description="Thiol:disulfide interchange protein DsbD N-terminal" evidence="8">
    <location>
        <begin position="35"/>
        <end position="159"/>
    </location>
</feature>
<sequence length="688" mass="73915">MTLRALGLLVGLALLLFILPVSAQEVARSTHAEVQLVAEEDSVQPGRPLVVGLHFRLDPGWHTYWQYAGDVGLPTTVNWHLPPGFAAGSVQWPYPQKFVRSDASPALVSYGYEGEVLLPVTIHTPRTLKLGSSVSVQAVVQWLECAAVCLPGDGRLSLQLPVRQGIPQPSRWAGTFALSRSRLPITASDWRFEAVVASGDQIQLKAVRPAWLPKAQAQVNFYPAGAGLILAAPQTLTAQPDGFNLRLSVRKTPAVLQGVLFNPEGWRGPGSEKALAIALRPGPPAPAWPGWLAILASAFVGGVLLNLMPCVLPVLSLKVLALVEQADGKARYQRWHGPVFTAGVLVSLWLVAGVLLLLRAGGEQLGWGFQLQSPQFVIAIAVVLFGFALNLFGLFEIGTGFTRLGALVPESGLVGTFLSGVLATTVATPCSAPFMSSALGFALTQPAPLALLVFTSLGVGLAAPYLVLSWAPALLRFVPKPGDWMIRLRQLLGFGLLGSVLWLAWVLGQQSGVQAESALLVALLLCGLGGWLWGSWGALWRPAWMRALSATAALSLVVLGLSFAWGHVAPPRPALVWEAYSPTRLAALQRAGQAVFVDFSAAWCLSCQVNERVALASPAVQAAFQRQRVVVMKADWTNRDPLITAALASFQRNSVPFYVLYRPRRDPQILPELLTPSLVQEALERAYL</sequence>
<feature type="signal peptide" evidence="6">
    <location>
        <begin position="1"/>
        <end position="23"/>
    </location>
</feature>
<dbReference type="PANTHER" id="PTHR32234">
    <property type="entry name" value="THIOL:DISULFIDE INTERCHANGE PROTEIN DSBD"/>
    <property type="match status" value="1"/>
</dbReference>
<feature type="transmembrane region" description="Helical" evidence="5">
    <location>
        <begin position="488"/>
        <end position="507"/>
    </location>
</feature>
<dbReference type="OrthoDB" id="9811036at2"/>
<gene>
    <name evidence="9" type="primary">dipZ</name>
    <name evidence="9" type="ORF">GKIL_0960</name>
</gene>
<accession>U5QE57</accession>
<evidence type="ECO:0000313" key="9">
    <source>
        <dbReference type="EMBL" id="AGY57206.1"/>
    </source>
</evidence>
<dbReference type="SUPFAM" id="SSF52833">
    <property type="entry name" value="Thioredoxin-like"/>
    <property type="match status" value="1"/>
</dbReference>
<feature type="transmembrane region" description="Helical" evidence="5">
    <location>
        <begin position="407"/>
        <end position="427"/>
    </location>
</feature>
<dbReference type="Pfam" id="PF02683">
    <property type="entry name" value="DsbD_TM"/>
    <property type="match status" value="1"/>
</dbReference>
<dbReference type="GO" id="GO:0015035">
    <property type="term" value="F:protein-disulfide reductase activity"/>
    <property type="evidence" value="ECO:0007669"/>
    <property type="project" value="TreeGrafter"/>
</dbReference>
<keyword evidence="10" id="KW-1185">Reference proteome</keyword>
<feature type="transmembrane region" description="Helical" evidence="5">
    <location>
        <begin position="519"/>
        <end position="540"/>
    </location>
</feature>
<dbReference type="eggNOG" id="COG4232">
    <property type="taxonomic scope" value="Bacteria"/>
</dbReference>
<feature type="transmembrane region" description="Helical" evidence="5">
    <location>
        <begin position="335"/>
        <end position="356"/>
    </location>
</feature>
<keyword evidence="3 5" id="KW-1133">Transmembrane helix</keyword>
<reference evidence="9 10" key="1">
    <citation type="journal article" date="2013" name="PLoS ONE">
        <title>Cultivation and Complete Genome Sequencing of Gloeobacter kilaueensis sp. nov., from a Lava Cave in Kilauea Caldera, Hawai'i.</title>
        <authorList>
            <person name="Saw J.H."/>
            <person name="Schatz M."/>
            <person name="Brown M.V."/>
            <person name="Kunkel D.D."/>
            <person name="Foster J.S."/>
            <person name="Shick H."/>
            <person name="Christensen S."/>
            <person name="Hou S."/>
            <person name="Wan X."/>
            <person name="Donachie S.P."/>
        </authorList>
    </citation>
    <scope>NUCLEOTIDE SEQUENCE [LARGE SCALE GENOMIC DNA]</scope>
    <source>
        <strain evidence="10">JS</strain>
    </source>
</reference>
<evidence type="ECO:0000256" key="6">
    <source>
        <dbReference type="SAM" id="SignalP"/>
    </source>
</evidence>
<keyword evidence="4 5" id="KW-0472">Membrane</keyword>
<feature type="domain" description="Cytochrome C biogenesis protein transmembrane" evidence="7">
    <location>
        <begin position="292"/>
        <end position="504"/>
    </location>
</feature>
<dbReference type="Pfam" id="PF13899">
    <property type="entry name" value="Thioredoxin_7"/>
    <property type="match status" value="1"/>
</dbReference>
<dbReference type="CDD" id="cd02953">
    <property type="entry name" value="DsbDgamma"/>
    <property type="match status" value="1"/>
</dbReference>
<protein>
    <submittedName>
        <fullName evidence="9">Cytochrome c biogenesis protein transmembrane region</fullName>
    </submittedName>
</protein>
<dbReference type="RefSeq" id="WP_023172268.1">
    <property type="nucleotide sequence ID" value="NC_022600.1"/>
</dbReference>
<dbReference type="PATRIC" id="fig|1183438.3.peg.953"/>
<dbReference type="Proteomes" id="UP000017396">
    <property type="component" value="Chromosome"/>
</dbReference>
<feature type="transmembrane region" description="Helical" evidence="5">
    <location>
        <begin position="288"/>
        <end position="315"/>
    </location>
</feature>
<dbReference type="InterPro" id="IPR028250">
    <property type="entry name" value="DsbDN"/>
</dbReference>
<evidence type="ECO:0000256" key="3">
    <source>
        <dbReference type="ARBA" id="ARBA00022989"/>
    </source>
</evidence>
<evidence type="ECO:0000256" key="1">
    <source>
        <dbReference type="ARBA" id="ARBA00004141"/>
    </source>
</evidence>
<dbReference type="HOGENOM" id="CLU_014657_1_0_3"/>
<dbReference type="eggNOG" id="COG4233">
    <property type="taxonomic scope" value="Bacteria"/>
</dbReference>
<dbReference type="GO" id="GO:0016020">
    <property type="term" value="C:membrane"/>
    <property type="evidence" value="ECO:0007669"/>
    <property type="project" value="UniProtKB-SubCell"/>
</dbReference>
<feature type="chain" id="PRO_5004663585" evidence="6">
    <location>
        <begin position="24"/>
        <end position="688"/>
    </location>
</feature>
<evidence type="ECO:0000259" key="7">
    <source>
        <dbReference type="Pfam" id="PF02683"/>
    </source>
</evidence>
<dbReference type="PANTHER" id="PTHR32234:SF3">
    <property type="entry name" value="SUPPRESSION OF COPPER SENSITIVITY PROTEIN"/>
    <property type="match status" value="1"/>
</dbReference>
<dbReference type="InterPro" id="IPR003834">
    <property type="entry name" value="Cyt_c_assmbl_TM_dom"/>
</dbReference>
<keyword evidence="6" id="KW-0732">Signal</keyword>
<evidence type="ECO:0000313" key="10">
    <source>
        <dbReference type="Proteomes" id="UP000017396"/>
    </source>
</evidence>
<keyword evidence="2 5" id="KW-0812">Transmembrane</keyword>
<dbReference type="GO" id="GO:0017004">
    <property type="term" value="P:cytochrome complex assembly"/>
    <property type="evidence" value="ECO:0007669"/>
    <property type="project" value="InterPro"/>
</dbReference>
<evidence type="ECO:0000256" key="5">
    <source>
        <dbReference type="SAM" id="Phobius"/>
    </source>
</evidence>
<evidence type="ECO:0000256" key="4">
    <source>
        <dbReference type="ARBA" id="ARBA00023136"/>
    </source>
</evidence>
<dbReference type="InterPro" id="IPR035671">
    <property type="entry name" value="DsbD_gamma"/>
</dbReference>
<dbReference type="AlphaFoldDB" id="U5QE57"/>
<dbReference type="InterPro" id="IPR036249">
    <property type="entry name" value="Thioredoxin-like_sf"/>
</dbReference>
<comment type="subcellular location">
    <subcellularLocation>
        <location evidence="1">Membrane</location>
        <topology evidence="1">Multi-pass membrane protein</topology>
    </subcellularLocation>
</comment>
<name>U5QE57_GLOK1</name>
<dbReference type="STRING" id="1183438.GKIL_0960"/>
<evidence type="ECO:0000259" key="8">
    <source>
        <dbReference type="Pfam" id="PF11412"/>
    </source>
</evidence>
<proteinExistence type="predicted"/>
<dbReference type="Pfam" id="PF11412">
    <property type="entry name" value="DsbD_N"/>
    <property type="match status" value="1"/>
</dbReference>
<organism evidence="9 10">
    <name type="scientific">Gloeobacter kilaueensis (strain ATCC BAA-2537 / CCAP 1431/1 / ULC 316 / JS1)</name>
    <dbReference type="NCBI Taxonomy" id="1183438"/>
    <lineage>
        <taxon>Bacteria</taxon>
        <taxon>Bacillati</taxon>
        <taxon>Cyanobacteriota</taxon>
        <taxon>Cyanophyceae</taxon>
        <taxon>Gloeobacterales</taxon>
        <taxon>Gloeobacteraceae</taxon>
        <taxon>Gloeobacter</taxon>
    </lineage>
</organism>